<sequence>MVVASWSFKDLGHATYSGGGFGVVNVCVVLRGWDIELSLQLRCRSEIQRHRVVRITRSDVSAEVAD</sequence>
<keyword evidence="2" id="KW-1185">Reference proteome</keyword>
<proteinExistence type="predicted"/>
<comment type="caution">
    <text evidence="1">The sequence shown here is derived from an EMBL/GenBank/DDBJ whole genome shotgun (WGS) entry which is preliminary data.</text>
</comment>
<reference evidence="1 2" key="1">
    <citation type="submission" date="2019-08" db="EMBL/GenBank/DDBJ databases">
        <title>100 year-old enigma solved: identification of Planctomyces bekefii, the type genus and species of the phylum Planctomycetes.</title>
        <authorList>
            <person name="Svetlana D.N."/>
            <person name="Overmann J."/>
        </authorList>
    </citation>
    <scope>NUCLEOTIDE SEQUENCE [LARGE SCALE GENOMIC DNA]</scope>
    <source>
        <strain evidence="1">Phe10_nw2017</strain>
    </source>
</reference>
<evidence type="ECO:0000313" key="1">
    <source>
        <dbReference type="EMBL" id="TWW09929.1"/>
    </source>
</evidence>
<reference evidence="1 2" key="2">
    <citation type="submission" date="2019-08" db="EMBL/GenBank/DDBJ databases">
        <authorList>
            <person name="Henke P."/>
        </authorList>
    </citation>
    <scope>NUCLEOTIDE SEQUENCE [LARGE SCALE GENOMIC DNA]</scope>
    <source>
        <strain evidence="1">Phe10_nw2017</strain>
    </source>
</reference>
<evidence type="ECO:0000313" key="2">
    <source>
        <dbReference type="Proteomes" id="UP000321083"/>
    </source>
</evidence>
<name>A0A5C6M709_9PLAN</name>
<organism evidence="1 2">
    <name type="scientific">Planctomyces bekefii</name>
    <dbReference type="NCBI Taxonomy" id="1653850"/>
    <lineage>
        <taxon>Bacteria</taxon>
        <taxon>Pseudomonadati</taxon>
        <taxon>Planctomycetota</taxon>
        <taxon>Planctomycetia</taxon>
        <taxon>Planctomycetales</taxon>
        <taxon>Planctomycetaceae</taxon>
        <taxon>Planctomyces</taxon>
    </lineage>
</organism>
<protein>
    <submittedName>
        <fullName evidence="1">Uncharacterized protein</fullName>
    </submittedName>
</protein>
<dbReference type="AlphaFoldDB" id="A0A5C6M709"/>
<accession>A0A5C6M709</accession>
<dbReference type="EMBL" id="SRHE01000145">
    <property type="protein sequence ID" value="TWW09929.1"/>
    <property type="molecule type" value="Genomic_DNA"/>
</dbReference>
<dbReference type="Proteomes" id="UP000321083">
    <property type="component" value="Unassembled WGS sequence"/>
</dbReference>
<gene>
    <name evidence="1" type="ORF">E3A20_09360</name>
</gene>